<protein>
    <submittedName>
        <fullName evidence="1">Flagellar protein FlaG</fullName>
    </submittedName>
</protein>
<dbReference type="SUPFAM" id="SSF160214">
    <property type="entry name" value="FlaG-like"/>
    <property type="match status" value="1"/>
</dbReference>
<evidence type="ECO:0000313" key="2">
    <source>
        <dbReference type="Proteomes" id="UP000196365"/>
    </source>
</evidence>
<dbReference type="Gene3D" id="3.30.160.170">
    <property type="entry name" value="FlaG-like"/>
    <property type="match status" value="1"/>
</dbReference>
<accession>A0A1T4LEH0</accession>
<dbReference type="InterPro" id="IPR035924">
    <property type="entry name" value="FlaG-like_sf"/>
</dbReference>
<dbReference type="AlphaFoldDB" id="A0A1T4LEH0"/>
<keyword evidence="2" id="KW-1185">Reference proteome</keyword>
<organism evidence="1 2">
    <name type="scientific">Garciella nitratireducens DSM 15102</name>
    <dbReference type="NCBI Taxonomy" id="1121911"/>
    <lineage>
        <taxon>Bacteria</taxon>
        <taxon>Bacillati</taxon>
        <taxon>Bacillota</taxon>
        <taxon>Clostridia</taxon>
        <taxon>Eubacteriales</taxon>
        <taxon>Eubacteriaceae</taxon>
        <taxon>Garciella</taxon>
    </lineage>
</organism>
<sequence length="130" mass="14937">MRVEGIDQNLYNIGRSSYYIDEVVKNNLEEVPQKQVSTGEDFHNHQEKEEDSALLLGEKEILNAIESINENLKNFNRCIEFSIHEKTKDIMVKVVDAISGEVIREIPPKKLKDMVANILERAGLLIDERV</sequence>
<dbReference type="InterPro" id="IPR005186">
    <property type="entry name" value="FlaG"/>
</dbReference>
<dbReference type="PANTHER" id="PTHR37166:SF1">
    <property type="entry name" value="PROTEIN FLAG"/>
    <property type="match status" value="1"/>
</dbReference>
<keyword evidence="1" id="KW-0969">Cilium</keyword>
<name>A0A1T4LEH0_9FIRM</name>
<keyword evidence="1" id="KW-0966">Cell projection</keyword>
<dbReference type="Proteomes" id="UP000196365">
    <property type="component" value="Unassembled WGS sequence"/>
</dbReference>
<dbReference type="EMBL" id="FUWV01000004">
    <property type="protein sequence ID" value="SJZ53135.1"/>
    <property type="molecule type" value="Genomic_DNA"/>
</dbReference>
<dbReference type="OrthoDB" id="9799867at2"/>
<reference evidence="1 2" key="1">
    <citation type="submission" date="2017-02" db="EMBL/GenBank/DDBJ databases">
        <authorList>
            <person name="Peterson S.W."/>
        </authorList>
    </citation>
    <scope>NUCLEOTIDE SEQUENCE [LARGE SCALE GENOMIC DNA]</scope>
    <source>
        <strain evidence="1 2">DSM 15102</strain>
    </source>
</reference>
<evidence type="ECO:0000313" key="1">
    <source>
        <dbReference type="EMBL" id="SJZ53135.1"/>
    </source>
</evidence>
<gene>
    <name evidence="1" type="ORF">SAMN02745973_00924</name>
</gene>
<dbReference type="RefSeq" id="WP_087678398.1">
    <property type="nucleotide sequence ID" value="NZ_FUWV01000004.1"/>
</dbReference>
<keyword evidence="1" id="KW-0282">Flagellum</keyword>
<dbReference type="Pfam" id="PF03646">
    <property type="entry name" value="FlaG"/>
    <property type="match status" value="1"/>
</dbReference>
<dbReference type="PANTHER" id="PTHR37166">
    <property type="entry name" value="PROTEIN FLAG"/>
    <property type="match status" value="1"/>
</dbReference>
<proteinExistence type="predicted"/>